<evidence type="ECO:0000256" key="1">
    <source>
        <dbReference type="SAM" id="MobiDB-lite"/>
    </source>
</evidence>
<proteinExistence type="predicted"/>
<dbReference type="EMBL" id="NQKI01000051">
    <property type="protein sequence ID" value="OZY57464.1"/>
    <property type="molecule type" value="Genomic_DNA"/>
</dbReference>
<organism evidence="2 3">
    <name type="scientific">Pseudomonas lundensis</name>
    <dbReference type="NCBI Taxonomy" id="86185"/>
    <lineage>
        <taxon>Bacteria</taxon>
        <taxon>Pseudomonadati</taxon>
        <taxon>Pseudomonadota</taxon>
        <taxon>Gammaproteobacteria</taxon>
        <taxon>Pseudomonadales</taxon>
        <taxon>Pseudomonadaceae</taxon>
        <taxon>Pseudomonas</taxon>
    </lineage>
</organism>
<sequence length="77" mass="8438">MHADRSIQEDRGRYGSIASGADQHSGTCQFDRLVRLVNLLGLTMRGIFSAALMEVIVQRATGKLSWVASYASQDGYC</sequence>
<gene>
    <name evidence="2" type="ORF">CJF39_21145</name>
</gene>
<feature type="region of interest" description="Disordered" evidence="1">
    <location>
        <begin position="1"/>
        <end position="24"/>
    </location>
</feature>
<dbReference type="AlphaFoldDB" id="A0A266N4P4"/>
<evidence type="ECO:0000313" key="3">
    <source>
        <dbReference type="Proteomes" id="UP000215788"/>
    </source>
</evidence>
<dbReference type="Proteomes" id="UP000215788">
    <property type="component" value="Unassembled WGS sequence"/>
</dbReference>
<reference evidence="2 3" key="1">
    <citation type="submission" date="2017-08" db="EMBL/GenBank/DDBJ databases">
        <title>Genomic and metabolic characterisation of spoilage-associated Pseudomonas species.</title>
        <authorList>
            <person name="Stanborough T."/>
            <person name="Fegan N."/>
            <person name="Powell S.M."/>
            <person name="Singh T."/>
            <person name="Tamplin M.L."/>
            <person name="Chandry P.S."/>
        </authorList>
    </citation>
    <scope>NUCLEOTIDE SEQUENCE [LARGE SCALE GENOMIC DNA]</scope>
    <source>
        <strain evidence="2 3">L1802</strain>
    </source>
</reference>
<accession>A0A266N4P4</accession>
<protein>
    <submittedName>
        <fullName evidence="2">Uncharacterized protein</fullName>
    </submittedName>
</protein>
<comment type="caution">
    <text evidence="2">The sequence shown here is derived from an EMBL/GenBank/DDBJ whole genome shotgun (WGS) entry which is preliminary data.</text>
</comment>
<name>A0A266N4P4_9PSED</name>
<evidence type="ECO:0000313" key="2">
    <source>
        <dbReference type="EMBL" id="OZY57464.1"/>
    </source>
</evidence>
<feature type="compositionally biased region" description="Basic and acidic residues" evidence="1">
    <location>
        <begin position="1"/>
        <end position="13"/>
    </location>
</feature>